<evidence type="ECO:0000313" key="3">
    <source>
        <dbReference type="EMBL" id="KJL40164.1"/>
    </source>
</evidence>
<feature type="domain" description="Pyridoxamine 5'-phosphate oxidase N-terminal" evidence="2">
    <location>
        <begin position="21"/>
        <end position="138"/>
    </location>
</feature>
<proteinExistence type="predicted"/>
<dbReference type="GO" id="GO:0005829">
    <property type="term" value="C:cytosol"/>
    <property type="evidence" value="ECO:0007669"/>
    <property type="project" value="TreeGrafter"/>
</dbReference>
<dbReference type="EMBL" id="JYJA01000040">
    <property type="protein sequence ID" value="KJL40164.1"/>
    <property type="molecule type" value="Genomic_DNA"/>
</dbReference>
<evidence type="ECO:0000256" key="1">
    <source>
        <dbReference type="ARBA" id="ARBA00023002"/>
    </source>
</evidence>
<evidence type="ECO:0000259" key="2">
    <source>
        <dbReference type="Pfam" id="PF01243"/>
    </source>
</evidence>
<dbReference type="PATRIC" id="fig|69370.6.peg.3552"/>
<organism evidence="3 4">
    <name type="scientific">Microbacterium trichothecenolyticum</name>
    <name type="common">Aureobacterium trichothecenolyticum</name>
    <dbReference type="NCBI Taxonomy" id="69370"/>
    <lineage>
        <taxon>Bacteria</taxon>
        <taxon>Bacillati</taxon>
        <taxon>Actinomycetota</taxon>
        <taxon>Actinomycetes</taxon>
        <taxon>Micrococcales</taxon>
        <taxon>Microbacteriaceae</taxon>
        <taxon>Microbacterium</taxon>
    </lineage>
</organism>
<dbReference type="InterPro" id="IPR011576">
    <property type="entry name" value="Pyridox_Oxase_N"/>
</dbReference>
<reference evidence="3 4" key="1">
    <citation type="submission" date="2015-02" db="EMBL/GenBank/DDBJ databases">
        <title>Draft genome sequences of ten Microbacterium spp. with emphasis on heavy metal contaminated environments.</title>
        <authorList>
            <person name="Corretto E."/>
        </authorList>
    </citation>
    <scope>NUCLEOTIDE SEQUENCE [LARGE SCALE GENOMIC DNA]</scope>
    <source>
        <strain evidence="3 4">DSM 8608</strain>
    </source>
</reference>
<gene>
    <name evidence="3" type="ORF">RS82_03489</name>
</gene>
<keyword evidence="4" id="KW-1185">Reference proteome</keyword>
<dbReference type="GO" id="GO:0070967">
    <property type="term" value="F:coenzyme F420 binding"/>
    <property type="evidence" value="ECO:0007669"/>
    <property type="project" value="TreeGrafter"/>
</dbReference>
<accession>A0A0M2H1P0</accession>
<dbReference type="SUPFAM" id="SSF50475">
    <property type="entry name" value="FMN-binding split barrel"/>
    <property type="match status" value="1"/>
</dbReference>
<dbReference type="Gene3D" id="2.30.110.10">
    <property type="entry name" value="Electron Transport, Fmn-binding Protein, Chain A"/>
    <property type="match status" value="1"/>
</dbReference>
<keyword evidence="1" id="KW-0560">Oxidoreductase</keyword>
<dbReference type="GO" id="GO:0016627">
    <property type="term" value="F:oxidoreductase activity, acting on the CH-CH group of donors"/>
    <property type="evidence" value="ECO:0007669"/>
    <property type="project" value="TreeGrafter"/>
</dbReference>
<dbReference type="AlphaFoldDB" id="A0A0M2H1P0"/>
<comment type="caution">
    <text evidence="3">The sequence shown here is derived from an EMBL/GenBank/DDBJ whole genome shotgun (WGS) entry which is preliminary data.</text>
</comment>
<dbReference type="PANTHER" id="PTHR35176">
    <property type="entry name" value="HEME OXYGENASE HI_0854-RELATED"/>
    <property type="match status" value="1"/>
</dbReference>
<dbReference type="Proteomes" id="UP000034098">
    <property type="component" value="Unassembled WGS sequence"/>
</dbReference>
<dbReference type="InterPro" id="IPR052019">
    <property type="entry name" value="F420H2_bilvrd_red/Heme_oxyg"/>
</dbReference>
<sequence>MRGSDCLPYCERMAFDPSDVPAFVAFVRAEAQGVVATVSPSGAPEAALVGIAALDDGTLVFDTLVGSRKAENLRHDHRIAVVIGTDGAVSAQIDGFGTIVRGTLREEYGGAYNEQFPGSRALDPDFAVVVVRPAWVRVYDASATPARVTESRW</sequence>
<protein>
    <submittedName>
        <fullName evidence="3">Pyridoxamine 5'-phosphate oxidase</fullName>
    </submittedName>
</protein>
<dbReference type="PANTHER" id="PTHR35176:SF6">
    <property type="entry name" value="HEME OXYGENASE HI_0854-RELATED"/>
    <property type="match status" value="1"/>
</dbReference>
<evidence type="ECO:0000313" key="4">
    <source>
        <dbReference type="Proteomes" id="UP000034098"/>
    </source>
</evidence>
<name>A0A0M2H1P0_MICTR</name>
<dbReference type="InterPro" id="IPR012349">
    <property type="entry name" value="Split_barrel_FMN-bd"/>
</dbReference>
<dbReference type="Pfam" id="PF01243">
    <property type="entry name" value="PNPOx_N"/>
    <property type="match status" value="1"/>
</dbReference>